<organism evidence="2 3">
    <name type="scientific">Dictyocaulus viviparus</name>
    <name type="common">Bovine lungworm</name>
    <dbReference type="NCBI Taxonomy" id="29172"/>
    <lineage>
        <taxon>Eukaryota</taxon>
        <taxon>Metazoa</taxon>
        <taxon>Ecdysozoa</taxon>
        <taxon>Nematoda</taxon>
        <taxon>Chromadorea</taxon>
        <taxon>Rhabditida</taxon>
        <taxon>Rhabditina</taxon>
        <taxon>Rhabditomorpha</taxon>
        <taxon>Strongyloidea</taxon>
        <taxon>Metastrongylidae</taxon>
        <taxon>Dictyocaulus</taxon>
    </lineage>
</organism>
<dbReference type="InterPro" id="IPR001245">
    <property type="entry name" value="Ser-Thr/Tyr_kinase_cat_dom"/>
</dbReference>
<reference evidence="2 3" key="1">
    <citation type="submission" date="2013-11" db="EMBL/GenBank/DDBJ databases">
        <title>Draft genome of the bovine lungworm Dictyocaulus viviparus.</title>
        <authorList>
            <person name="Mitreva M."/>
        </authorList>
    </citation>
    <scope>NUCLEOTIDE SEQUENCE [LARGE SCALE GENOMIC DNA]</scope>
    <source>
        <strain evidence="2 3">HannoverDv2000</strain>
    </source>
</reference>
<dbReference type="Pfam" id="PF07714">
    <property type="entry name" value="PK_Tyr_Ser-Thr"/>
    <property type="match status" value="1"/>
</dbReference>
<dbReference type="Gene3D" id="1.10.510.10">
    <property type="entry name" value="Transferase(Phosphotransferase) domain 1"/>
    <property type="match status" value="1"/>
</dbReference>
<dbReference type="InterPro" id="IPR011009">
    <property type="entry name" value="Kinase-like_dom_sf"/>
</dbReference>
<keyword evidence="3" id="KW-1185">Reference proteome</keyword>
<dbReference type="GO" id="GO:0004672">
    <property type="term" value="F:protein kinase activity"/>
    <property type="evidence" value="ECO:0007669"/>
    <property type="project" value="InterPro"/>
</dbReference>
<proteinExistence type="predicted"/>
<feature type="domain" description="Serine-threonine/tyrosine-protein kinase catalytic" evidence="1">
    <location>
        <begin position="3"/>
        <end position="97"/>
    </location>
</feature>
<dbReference type="SUPFAM" id="SSF56112">
    <property type="entry name" value="Protein kinase-like (PK-like)"/>
    <property type="match status" value="1"/>
</dbReference>
<dbReference type="STRING" id="29172.A0A0D8Y6W4"/>
<evidence type="ECO:0000259" key="1">
    <source>
        <dbReference type="Pfam" id="PF07714"/>
    </source>
</evidence>
<accession>A0A0D8Y6W4</accession>
<gene>
    <name evidence="2" type="ORF">DICVIV_01315</name>
</gene>
<dbReference type="AlphaFoldDB" id="A0A0D8Y6W4"/>
<name>A0A0D8Y6W4_DICVI</name>
<dbReference type="Proteomes" id="UP000053766">
    <property type="component" value="Unassembled WGS sequence"/>
</dbReference>
<dbReference type="EMBL" id="KN716164">
    <property type="protein sequence ID" value="KJH52470.1"/>
    <property type="molecule type" value="Genomic_DNA"/>
</dbReference>
<dbReference type="OrthoDB" id="5847291at2759"/>
<protein>
    <recommendedName>
        <fullName evidence="1">Serine-threonine/tyrosine-protein kinase catalytic domain-containing protein</fullName>
    </recommendedName>
</protein>
<evidence type="ECO:0000313" key="2">
    <source>
        <dbReference type="EMBL" id="KJH52470.1"/>
    </source>
</evidence>
<reference evidence="3" key="2">
    <citation type="journal article" date="2016" name="Sci. Rep.">
        <title>Dictyocaulus viviparus genome, variome and transcriptome elucidate lungworm biology and support future intervention.</title>
        <authorList>
            <person name="McNulty S.N."/>
            <person name="Strube C."/>
            <person name="Rosa B.A."/>
            <person name="Martin J.C."/>
            <person name="Tyagi R."/>
            <person name="Choi Y.J."/>
            <person name="Wang Q."/>
            <person name="Hallsworth Pepin K."/>
            <person name="Zhang X."/>
            <person name="Ozersky P."/>
            <person name="Wilson R.K."/>
            <person name="Sternberg P.W."/>
            <person name="Gasser R.B."/>
            <person name="Mitreva M."/>
        </authorList>
    </citation>
    <scope>NUCLEOTIDE SEQUENCE [LARGE SCALE GENOMIC DNA]</scope>
    <source>
        <strain evidence="3">HannoverDv2000</strain>
    </source>
</reference>
<evidence type="ECO:0000313" key="3">
    <source>
        <dbReference type="Proteomes" id="UP000053766"/>
    </source>
</evidence>
<sequence length="106" mass="12599">MFSWIPWECLAGDDGVEPEPYDEKAVIWTLATMMWSMFHKGSIPLENENSYEIRNREYRKNFTFDIIDDLLPDGILELLKSCWMDRSKRPTTRDVLRAIKKLEKNV</sequence>